<keyword evidence="4" id="KW-0500">Molybdenum</keyword>
<evidence type="ECO:0000256" key="5">
    <source>
        <dbReference type="SAM" id="SignalP"/>
    </source>
</evidence>
<dbReference type="NCBIfam" id="TIGR01256">
    <property type="entry name" value="modA"/>
    <property type="match status" value="1"/>
</dbReference>
<dbReference type="GO" id="GO:0030973">
    <property type="term" value="F:molybdate ion binding"/>
    <property type="evidence" value="ECO:0007669"/>
    <property type="project" value="TreeGrafter"/>
</dbReference>
<evidence type="ECO:0000256" key="2">
    <source>
        <dbReference type="ARBA" id="ARBA00022723"/>
    </source>
</evidence>
<proteinExistence type="inferred from homology"/>
<dbReference type="Proteomes" id="UP000878956">
    <property type="component" value="Unassembled WGS sequence"/>
</dbReference>
<evidence type="ECO:0000313" key="10">
    <source>
        <dbReference type="EMBL" id="HBH1544017.1"/>
    </source>
</evidence>
<dbReference type="SMART" id="SM00062">
    <property type="entry name" value="PBPb"/>
    <property type="match status" value="1"/>
</dbReference>
<dbReference type="PROSITE" id="PS51257">
    <property type="entry name" value="PROKAR_LIPOPROTEIN"/>
    <property type="match status" value="1"/>
</dbReference>
<dbReference type="KEGG" id="pdf:CD630DERM_23110"/>
<evidence type="ECO:0000313" key="16">
    <source>
        <dbReference type="Proteomes" id="UP000411588"/>
    </source>
</evidence>
<dbReference type="RefSeq" id="WP_004454609.1">
    <property type="nucleotide sequence ID" value="NZ_AP031492.1"/>
</dbReference>
<dbReference type="InterPro" id="IPR005950">
    <property type="entry name" value="ModA"/>
</dbReference>
<accession>A0A031WIP8</accession>
<dbReference type="PIRSF" id="PIRSF004846">
    <property type="entry name" value="ModA"/>
    <property type="match status" value="1"/>
</dbReference>
<dbReference type="OMA" id="CDVFIPG"/>
<dbReference type="InterPro" id="IPR001638">
    <property type="entry name" value="Solute-binding_3/MltF_N"/>
</dbReference>
<gene>
    <name evidence="10" type="primary">modA</name>
    <name evidence="9" type="ORF">BN1095_330063</name>
    <name evidence="7" type="ORF">BN1096_520404</name>
    <name evidence="8" type="ORF">BN1097_630214</name>
    <name evidence="10" type="ORF">KRM00_003558</name>
    <name evidence="13" type="ORF">SAMEA1402366_02805</name>
    <name evidence="12" type="ORF">SAMEA1402399_00434</name>
    <name evidence="11" type="ORF">SAMEA3375112_02265</name>
</gene>
<dbReference type="EMBL" id="LK932505">
    <property type="protein sequence ID" value="CDS85656.1"/>
    <property type="molecule type" value="Genomic_DNA"/>
</dbReference>
<evidence type="ECO:0000256" key="3">
    <source>
        <dbReference type="ARBA" id="ARBA00022729"/>
    </source>
</evidence>
<reference evidence="11 14" key="2">
    <citation type="submission" date="2017-02" db="EMBL/GenBank/DDBJ databases">
        <authorList>
            <consortium name="Pathogen Informatics"/>
        </authorList>
    </citation>
    <scope>NUCLEOTIDE SEQUENCE [LARGE SCALE GENOMIC DNA]</scope>
    <source>
        <strain evidence="12">Clo34</strain>
        <strain evidence="16">clo34</strain>
        <strain evidence="15">tl291</strain>
        <strain evidence="13">Tl291</strain>
        <strain evidence="11 14">VRECD0157</strain>
    </source>
</reference>
<evidence type="ECO:0000313" key="7">
    <source>
        <dbReference type="EMBL" id="CDS85656.1"/>
    </source>
</evidence>
<dbReference type="PANTHER" id="PTHR30632">
    <property type="entry name" value="MOLYBDATE-BINDING PERIPLASMIC PROTEIN"/>
    <property type="match status" value="1"/>
</dbReference>
<dbReference type="EMBL" id="CAADAN010000001">
    <property type="protein sequence ID" value="VFD29392.1"/>
    <property type="molecule type" value="Genomic_DNA"/>
</dbReference>
<dbReference type="Proteomes" id="UP000189137">
    <property type="component" value="Unassembled WGS sequence"/>
</dbReference>
<keyword evidence="2 4" id="KW-0479">Metal-binding</keyword>
<feature type="chain" id="PRO_5044052062" evidence="5">
    <location>
        <begin position="21"/>
        <end position="270"/>
    </location>
</feature>
<feature type="binding site" evidence="4">
    <location>
        <position position="82"/>
    </location>
    <ligand>
        <name>molybdate</name>
        <dbReference type="ChEBI" id="CHEBI:36264"/>
    </ligand>
</feature>
<evidence type="ECO:0000313" key="8">
    <source>
        <dbReference type="EMBL" id="CDS87729.1"/>
    </source>
</evidence>
<evidence type="ECO:0000313" key="9">
    <source>
        <dbReference type="EMBL" id="CDT13398.1"/>
    </source>
</evidence>
<evidence type="ECO:0000313" key="13">
    <source>
        <dbReference type="EMBL" id="VHY14905.1"/>
    </source>
</evidence>
<dbReference type="EMBL" id="CAAJVP010000015">
    <property type="protein sequence ID" value="VHY14905.1"/>
    <property type="molecule type" value="Genomic_DNA"/>
</dbReference>
<dbReference type="SUPFAM" id="SSF53850">
    <property type="entry name" value="Periplasmic binding protein-like II"/>
    <property type="match status" value="1"/>
</dbReference>
<dbReference type="InterPro" id="IPR050682">
    <property type="entry name" value="ModA/WtpA"/>
</dbReference>
<dbReference type="EMBL" id="LK932994">
    <property type="protein sequence ID" value="CDT13398.1"/>
    <property type="molecule type" value="Genomic_DNA"/>
</dbReference>
<dbReference type="GO" id="GO:0015689">
    <property type="term" value="P:molybdate ion transport"/>
    <property type="evidence" value="ECO:0007669"/>
    <property type="project" value="InterPro"/>
</dbReference>
<sequence length="270" mass="29606">MFKKLSVLALAMIISLSITACNSKENKANDESNTKVTTADDSKEKETLFVYSGAGLKKPMDEIAKKFEKENNVKVEYSYAGSAQLIAQIETSHKGDVFIVGSEPIYSKAFEKELVGEHKTVAHHTPAIVVPKGNPANIQKLEDLNKDGVKLILGDKESNAIGKTTQKILEKNNLKSINDNVVSTAATVNEMIVQLTSSKADATIATKDSVFGNEDVEVIEIAQDKNIDQLISAGIVNYSDKKDLANKFINYIESDEAKQIFKKYGFEPVK</sequence>
<reference evidence="7" key="1">
    <citation type="submission" date="2014-07" db="EMBL/GenBank/DDBJ databases">
        <authorList>
            <person name="Monot Marc"/>
        </authorList>
    </citation>
    <scope>NUCLEOTIDE SEQUENCE</scope>
    <source>
        <strain evidence="9">7032989</strain>
        <strain evidence="8">7032994</strain>
    </source>
</reference>
<keyword evidence="3 5" id="KW-0732">Signal</keyword>
<evidence type="ECO:0000313" key="12">
    <source>
        <dbReference type="EMBL" id="VFD29392.1"/>
    </source>
</evidence>
<evidence type="ECO:0000313" key="15">
    <source>
        <dbReference type="Proteomes" id="UP000372533"/>
    </source>
</evidence>
<dbReference type="Proteomes" id="UP000372533">
    <property type="component" value="Unassembled WGS sequence"/>
</dbReference>
<dbReference type="CDD" id="cd13517">
    <property type="entry name" value="PBP2_ModA3_like"/>
    <property type="match status" value="1"/>
</dbReference>
<feature type="domain" description="Solute-binding protein family 3/N-terminal" evidence="6">
    <location>
        <begin position="47"/>
        <end position="268"/>
    </location>
</feature>
<dbReference type="PATRIC" id="fig|1496.1373.peg.2868"/>
<evidence type="ECO:0000313" key="11">
    <source>
        <dbReference type="EMBL" id="SJS51244.1"/>
    </source>
</evidence>
<evidence type="ECO:0000256" key="4">
    <source>
        <dbReference type="PIRSR" id="PIRSR004846-1"/>
    </source>
</evidence>
<dbReference type="EMBL" id="FUPS01000007">
    <property type="protein sequence ID" value="SJS51244.1"/>
    <property type="molecule type" value="Genomic_DNA"/>
</dbReference>
<dbReference type="EMBL" id="DAEPXK010000056">
    <property type="protein sequence ID" value="HBH1544017.1"/>
    <property type="molecule type" value="Genomic_DNA"/>
</dbReference>
<dbReference type="AlphaFoldDB" id="A0A031WIP8"/>
<reference evidence="10" key="3">
    <citation type="journal article" date="2018" name="Genome Biol.">
        <title>SKESA: strategic k-mer extension for scrupulous assemblies.</title>
        <authorList>
            <person name="Souvorov A."/>
            <person name="Agarwala R."/>
            <person name="Lipman D.J."/>
        </authorList>
    </citation>
    <scope>NUCLEOTIDE SEQUENCE</scope>
    <source>
        <strain evidence="10">HN1000</strain>
    </source>
</reference>
<dbReference type="GO" id="GO:0046872">
    <property type="term" value="F:metal ion binding"/>
    <property type="evidence" value="ECO:0007669"/>
    <property type="project" value="UniProtKB-KW"/>
</dbReference>
<dbReference type="Gene3D" id="3.40.190.10">
    <property type="entry name" value="Periplasmic binding protein-like II"/>
    <property type="match status" value="2"/>
</dbReference>
<protein>
    <submittedName>
        <fullName evidence="12">ABC transporter molybdenum-like extracellular solute-binding protein</fullName>
    </submittedName>
    <submittedName>
        <fullName evidence="8">ABC transporter, substrate-binding protein0</fullName>
    </submittedName>
    <submittedName>
        <fullName evidence="7">ABC-type transport system, molybdenum-like extracellular solute-binding protein</fullName>
    </submittedName>
    <submittedName>
        <fullName evidence="11">Binding protein HI_1525</fullName>
    </submittedName>
    <submittedName>
        <fullName evidence="10">Molybdate ABC transporter substrate-binding protein</fullName>
    </submittedName>
</protein>
<name>A0A031WIP8_CLODI</name>
<evidence type="ECO:0000313" key="14">
    <source>
        <dbReference type="Proteomes" id="UP000189137"/>
    </source>
</evidence>
<evidence type="ECO:0000259" key="6">
    <source>
        <dbReference type="SMART" id="SM00062"/>
    </source>
</evidence>
<reference evidence="10" key="4">
    <citation type="submission" date="2021-06" db="EMBL/GenBank/DDBJ databases">
        <authorList>
            <consortium name="NCBI Pathogen Detection Project"/>
        </authorList>
    </citation>
    <scope>NUCLEOTIDE SEQUENCE</scope>
    <source>
        <strain evidence="10">HN1000</strain>
    </source>
</reference>
<dbReference type="Proteomes" id="UP000411588">
    <property type="component" value="Unassembled WGS sequence"/>
</dbReference>
<feature type="binding site" evidence="4">
    <location>
        <position position="188"/>
    </location>
    <ligand>
        <name>molybdate</name>
        <dbReference type="ChEBI" id="CHEBI:36264"/>
    </ligand>
</feature>
<organism evidence="7">
    <name type="scientific">Clostridioides difficile</name>
    <name type="common">Peptoclostridium difficile</name>
    <dbReference type="NCBI Taxonomy" id="1496"/>
    <lineage>
        <taxon>Bacteria</taxon>
        <taxon>Bacillati</taxon>
        <taxon>Bacillota</taxon>
        <taxon>Clostridia</taxon>
        <taxon>Peptostreptococcales</taxon>
        <taxon>Peptostreptococcaceae</taxon>
        <taxon>Clostridioides</taxon>
    </lineage>
</organism>
<comment type="similarity">
    <text evidence="1">Belongs to the bacterial solute-binding protein ModA family.</text>
</comment>
<dbReference type="Pfam" id="PF13531">
    <property type="entry name" value="SBP_bac_11"/>
    <property type="match status" value="1"/>
</dbReference>
<feature type="signal peptide" evidence="5">
    <location>
        <begin position="1"/>
        <end position="20"/>
    </location>
</feature>
<evidence type="ECO:0000256" key="1">
    <source>
        <dbReference type="ARBA" id="ARBA00009175"/>
    </source>
</evidence>
<dbReference type="GeneID" id="66354706"/>
<dbReference type="EMBL" id="LK932402">
    <property type="protein sequence ID" value="CDS87729.1"/>
    <property type="molecule type" value="Genomic_DNA"/>
</dbReference>
<dbReference type="PANTHER" id="PTHR30632:SF0">
    <property type="entry name" value="SULFATE-BINDING PROTEIN"/>
    <property type="match status" value="1"/>
</dbReference>